<dbReference type="NCBIfam" id="NF006873">
    <property type="entry name" value="PRK09369.1"/>
    <property type="match status" value="1"/>
</dbReference>
<comment type="subcellular location">
    <subcellularLocation>
        <location evidence="1">Cytoplasm</location>
    </subcellularLocation>
</comment>
<gene>
    <name evidence="16" type="ORF">UY11_C0042G0006</name>
</gene>
<dbReference type="PATRIC" id="fig|1618367.3.peg.755"/>
<keyword evidence="6" id="KW-0133">Cell shape</keyword>
<dbReference type="InterPro" id="IPR013792">
    <property type="entry name" value="RNA3'P_cycl/enolpyr_Trfase_a/b"/>
</dbReference>
<evidence type="ECO:0000256" key="8">
    <source>
        <dbReference type="ARBA" id="ARBA00023306"/>
    </source>
</evidence>
<evidence type="ECO:0000313" key="16">
    <source>
        <dbReference type="EMBL" id="KKU82645.1"/>
    </source>
</evidence>
<accession>A0A0G1WKB3</accession>
<dbReference type="GO" id="GO:0009252">
    <property type="term" value="P:peptidoglycan biosynthetic process"/>
    <property type="evidence" value="ECO:0007669"/>
    <property type="project" value="UniProtKB-UniRule"/>
</dbReference>
<dbReference type="GO" id="GO:0008760">
    <property type="term" value="F:UDP-N-acetylglucosamine 1-carboxyvinyltransferase activity"/>
    <property type="evidence" value="ECO:0007669"/>
    <property type="project" value="UniProtKB-UniRule"/>
</dbReference>
<keyword evidence="5 16" id="KW-0808">Transferase</keyword>
<keyword evidence="8" id="KW-0131">Cell cycle</keyword>
<proteinExistence type="inferred from homology"/>
<dbReference type="PANTHER" id="PTHR43783">
    <property type="entry name" value="UDP-N-ACETYLGLUCOSAMINE 1-CARBOXYVINYLTRANSFERASE"/>
    <property type="match status" value="1"/>
</dbReference>
<dbReference type="NCBIfam" id="TIGR01072">
    <property type="entry name" value="murA"/>
    <property type="match status" value="1"/>
</dbReference>
<dbReference type="SUPFAM" id="SSF55205">
    <property type="entry name" value="EPT/RTPC-like"/>
    <property type="match status" value="1"/>
</dbReference>
<dbReference type="GO" id="GO:0019277">
    <property type="term" value="P:UDP-N-acetylgalactosamine biosynthetic process"/>
    <property type="evidence" value="ECO:0007669"/>
    <property type="project" value="InterPro"/>
</dbReference>
<dbReference type="EC" id="2.5.1.7" evidence="11 14"/>
<dbReference type="GO" id="GO:0071555">
    <property type="term" value="P:cell wall organization"/>
    <property type="evidence" value="ECO:0007669"/>
    <property type="project" value="UniProtKB-KW"/>
</dbReference>
<reference evidence="16 17" key="1">
    <citation type="journal article" date="2015" name="Nature">
        <title>rRNA introns, odd ribosomes, and small enigmatic genomes across a large radiation of phyla.</title>
        <authorList>
            <person name="Brown C.T."/>
            <person name="Hug L.A."/>
            <person name="Thomas B.C."/>
            <person name="Sharon I."/>
            <person name="Castelle C.J."/>
            <person name="Singh A."/>
            <person name="Wilkins M.J."/>
            <person name="Williams K.H."/>
            <person name="Banfield J.F."/>
        </authorList>
    </citation>
    <scope>NUCLEOTIDE SEQUENCE [LARGE SCALE GENOMIC DNA]</scope>
</reference>
<protein>
    <recommendedName>
        <fullName evidence="12 14">UDP-N-acetylglucosamine 1-carboxyvinyltransferase</fullName>
        <ecNumber evidence="11 14">2.5.1.7</ecNumber>
    </recommendedName>
</protein>
<sequence length="431" mass="46299">MAQYIVQGGTPLKGHVTISGNKNSCLKLMAASLLAKGTTTLTNVPHIVDVAIMAQILESLGCKVTGIGTSTISIDTSGLKFHRVDPELATKVRASIVLLAPILVRFGKVELGFPGGDTIGKRGVGTHFDVLTALGAKFTNTPLVIKGHLVGQPQKNIFLDEASVTATENALIFAASLPHATTIENAACEPHIVDLGQFLTKLGAKIHGLGSNTITITGSKKLTSVTHAVGPDYIDAGTFAIAAAATGGSVTISPLKQSDMRMILLYLSRFGVKYRWTKPDTLAILPSKLEFAHEGHGIKHHFQTRPWPGFPTDLMSPLITLATQTKGTVLLHDWMYETRMYFTDRLILMGANITLCDPHRIIVSGPTPLYGRHLPSPDIRAGMSLLIAALAARGQSEIDHVEIIERGYENPVGRFSSLSAKITRVTTRHEI</sequence>
<dbReference type="CDD" id="cd01555">
    <property type="entry name" value="UdpNAET"/>
    <property type="match status" value="1"/>
</dbReference>
<feature type="domain" description="Enolpyruvate transferase" evidence="15">
    <location>
        <begin position="6"/>
        <end position="410"/>
    </location>
</feature>
<evidence type="ECO:0000256" key="7">
    <source>
        <dbReference type="ARBA" id="ARBA00022984"/>
    </source>
</evidence>
<dbReference type="EMBL" id="LCOT01000042">
    <property type="protein sequence ID" value="KKU82645.1"/>
    <property type="molecule type" value="Genomic_DNA"/>
</dbReference>
<dbReference type="Pfam" id="PF00275">
    <property type="entry name" value="EPSP_synthase"/>
    <property type="match status" value="1"/>
</dbReference>
<dbReference type="GO" id="GO:0008360">
    <property type="term" value="P:regulation of cell shape"/>
    <property type="evidence" value="ECO:0007669"/>
    <property type="project" value="UniProtKB-KW"/>
</dbReference>
<evidence type="ECO:0000256" key="10">
    <source>
        <dbReference type="ARBA" id="ARBA00038367"/>
    </source>
</evidence>
<evidence type="ECO:0000256" key="5">
    <source>
        <dbReference type="ARBA" id="ARBA00022679"/>
    </source>
</evidence>
<keyword evidence="3" id="KW-0963">Cytoplasm</keyword>
<evidence type="ECO:0000256" key="9">
    <source>
        <dbReference type="ARBA" id="ARBA00023316"/>
    </source>
</evidence>
<evidence type="ECO:0000256" key="4">
    <source>
        <dbReference type="ARBA" id="ARBA00022618"/>
    </source>
</evidence>
<evidence type="ECO:0000256" key="1">
    <source>
        <dbReference type="ARBA" id="ARBA00004496"/>
    </source>
</evidence>
<evidence type="ECO:0000256" key="6">
    <source>
        <dbReference type="ARBA" id="ARBA00022960"/>
    </source>
</evidence>
<evidence type="ECO:0000259" key="15">
    <source>
        <dbReference type="Pfam" id="PF00275"/>
    </source>
</evidence>
<evidence type="ECO:0000313" key="17">
    <source>
        <dbReference type="Proteomes" id="UP000034265"/>
    </source>
</evidence>
<dbReference type="AlphaFoldDB" id="A0A0G1WKB3"/>
<dbReference type="InterPro" id="IPR050068">
    <property type="entry name" value="MurA_subfamily"/>
</dbReference>
<comment type="caution">
    <text evidence="16">The sequence shown here is derived from an EMBL/GenBank/DDBJ whole genome shotgun (WGS) entry which is preliminary data.</text>
</comment>
<organism evidence="16 17">
    <name type="scientific">Candidatus Amesbacteria bacterium GW2011_GWC2_47_8</name>
    <dbReference type="NCBI Taxonomy" id="1618367"/>
    <lineage>
        <taxon>Bacteria</taxon>
        <taxon>Candidatus Amesiibacteriota</taxon>
    </lineage>
</organism>
<dbReference type="InterPro" id="IPR005750">
    <property type="entry name" value="UDP_GlcNAc_COvinyl_MurA"/>
</dbReference>
<comment type="pathway">
    <text evidence="2">Cell wall biogenesis; peptidoglycan biosynthesis.</text>
</comment>
<evidence type="ECO:0000256" key="3">
    <source>
        <dbReference type="ARBA" id="ARBA00022490"/>
    </source>
</evidence>
<keyword evidence="4" id="KW-0132">Cell division</keyword>
<dbReference type="InterPro" id="IPR036968">
    <property type="entry name" value="Enolpyruvate_Tfrase_sf"/>
</dbReference>
<comment type="similarity">
    <text evidence="10">Belongs to the EPSP synthase family. MurA subfamily.</text>
</comment>
<evidence type="ECO:0000256" key="12">
    <source>
        <dbReference type="ARBA" id="ARBA00039754"/>
    </source>
</evidence>
<name>A0A0G1WKB3_9BACT</name>
<dbReference type="InterPro" id="IPR001986">
    <property type="entry name" value="Enolpyruvate_Tfrase_dom"/>
</dbReference>
<evidence type="ECO:0000256" key="11">
    <source>
        <dbReference type="ARBA" id="ARBA00039108"/>
    </source>
</evidence>
<evidence type="ECO:0000256" key="2">
    <source>
        <dbReference type="ARBA" id="ARBA00004752"/>
    </source>
</evidence>
<evidence type="ECO:0000256" key="14">
    <source>
        <dbReference type="NCBIfam" id="TIGR01072"/>
    </source>
</evidence>
<keyword evidence="7" id="KW-0573">Peptidoglycan synthesis</keyword>
<dbReference type="PANTHER" id="PTHR43783:SF1">
    <property type="entry name" value="UDP-N-ACETYLGLUCOSAMINE 1-CARBOXYVINYLTRANSFERASE"/>
    <property type="match status" value="1"/>
</dbReference>
<comment type="catalytic activity">
    <reaction evidence="13">
        <text>phosphoenolpyruvate + UDP-N-acetyl-alpha-D-glucosamine = UDP-N-acetyl-3-O-(1-carboxyvinyl)-alpha-D-glucosamine + phosphate</text>
        <dbReference type="Rhea" id="RHEA:18681"/>
        <dbReference type="ChEBI" id="CHEBI:43474"/>
        <dbReference type="ChEBI" id="CHEBI:57705"/>
        <dbReference type="ChEBI" id="CHEBI:58702"/>
        <dbReference type="ChEBI" id="CHEBI:68483"/>
        <dbReference type="EC" id="2.5.1.7"/>
    </reaction>
</comment>
<keyword evidence="9" id="KW-0961">Cell wall biogenesis/degradation</keyword>
<dbReference type="Proteomes" id="UP000034265">
    <property type="component" value="Unassembled WGS sequence"/>
</dbReference>
<evidence type="ECO:0000256" key="13">
    <source>
        <dbReference type="ARBA" id="ARBA00047527"/>
    </source>
</evidence>
<dbReference type="GO" id="GO:0051301">
    <property type="term" value="P:cell division"/>
    <property type="evidence" value="ECO:0007669"/>
    <property type="project" value="UniProtKB-KW"/>
</dbReference>
<dbReference type="Gene3D" id="3.65.10.10">
    <property type="entry name" value="Enolpyruvate transferase domain"/>
    <property type="match status" value="2"/>
</dbReference>
<dbReference type="GO" id="GO:0005737">
    <property type="term" value="C:cytoplasm"/>
    <property type="evidence" value="ECO:0007669"/>
    <property type="project" value="UniProtKB-SubCell"/>
</dbReference>